<keyword evidence="1" id="KW-1133">Transmembrane helix</keyword>
<reference evidence="2" key="2">
    <citation type="submission" date="2020-09" db="EMBL/GenBank/DDBJ databases">
        <authorList>
            <person name="Sun Q."/>
            <person name="Zhou Y."/>
        </authorList>
    </citation>
    <scope>NUCLEOTIDE SEQUENCE</scope>
    <source>
        <strain evidence="2">CGMCC 1.6333</strain>
    </source>
</reference>
<dbReference type="EMBL" id="BMLG01000004">
    <property type="protein sequence ID" value="GGM28508.1"/>
    <property type="molecule type" value="Genomic_DNA"/>
</dbReference>
<proteinExistence type="predicted"/>
<comment type="caution">
    <text evidence="2">The sequence shown here is derived from an EMBL/GenBank/DDBJ whole genome shotgun (WGS) entry which is preliminary data.</text>
</comment>
<keyword evidence="3" id="KW-1185">Reference proteome</keyword>
<evidence type="ECO:0000313" key="2">
    <source>
        <dbReference type="EMBL" id="GGM28508.1"/>
    </source>
</evidence>
<keyword evidence="1" id="KW-0812">Transmembrane</keyword>
<sequence>MKEQMLENINNMERELSNVINHYWKIYSSYDTWQFWLILFMFIMPLVAFVYFIDRKKLFLVSFYGYTFHVFLSYLDAFMNRNNFWEYPYFMIPFLTSNIAIDAALIPVSYLLLYQFTLNKNKNFYAYGFVLSLFFAFIYAGTLQWLGLYRLSNGMNNFYLFFIDYGLALFAYWFTSIFLHFSKWKK</sequence>
<feature type="transmembrane region" description="Helical" evidence="1">
    <location>
        <begin position="124"/>
        <end position="146"/>
    </location>
</feature>
<organism evidence="2 3">
    <name type="scientific">Paraliobacillus quinghaiensis</name>
    <dbReference type="NCBI Taxonomy" id="470815"/>
    <lineage>
        <taxon>Bacteria</taxon>
        <taxon>Bacillati</taxon>
        <taxon>Bacillota</taxon>
        <taxon>Bacilli</taxon>
        <taxon>Bacillales</taxon>
        <taxon>Bacillaceae</taxon>
        <taxon>Paraliobacillus</taxon>
    </lineage>
</organism>
<gene>
    <name evidence="2" type="ORF">GCM10011351_13080</name>
</gene>
<reference evidence="2" key="1">
    <citation type="journal article" date="2014" name="Int. J. Syst. Evol. Microbiol.">
        <title>Complete genome sequence of Corynebacterium casei LMG S-19264T (=DSM 44701T), isolated from a smear-ripened cheese.</title>
        <authorList>
            <consortium name="US DOE Joint Genome Institute (JGI-PGF)"/>
            <person name="Walter F."/>
            <person name="Albersmeier A."/>
            <person name="Kalinowski J."/>
            <person name="Ruckert C."/>
        </authorList>
    </citation>
    <scope>NUCLEOTIDE SEQUENCE</scope>
    <source>
        <strain evidence="2">CGMCC 1.6333</strain>
    </source>
</reference>
<protein>
    <submittedName>
        <fullName evidence="2">Uncharacterized protein</fullName>
    </submittedName>
</protein>
<dbReference type="OrthoDB" id="2591789at2"/>
<dbReference type="AlphaFoldDB" id="A0A917WSS2"/>
<accession>A0A917WSS2</accession>
<feature type="transmembrane region" description="Helical" evidence="1">
    <location>
        <begin position="58"/>
        <end position="75"/>
    </location>
</feature>
<feature type="transmembrane region" description="Helical" evidence="1">
    <location>
        <begin position="33"/>
        <end position="53"/>
    </location>
</feature>
<keyword evidence="1" id="KW-0472">Membrane</keyword>
<evidence type="ECO:0000256" key="1">
    <source>
        <dbReference type="SAM" id="Phobius"/>
    </source>
</evidence>
<dbReference type="Proteomes" id="UP000618460">
    <property type="component" value="Unassembled WGS sequence"/>
</dbReference>
<feature type="transmembrane region" description="Helical" evidence="1">
    <location>
        <begin position="87"/>
        <end position="112"/>
    </location>
</feature>
<feature type="transmembrane region" description="Helical" evidence="1">
    <location>
        <begin position="158"/>
        <end position="181"/>
    </location>
</feature>
<evidence type="ECO:0000313" key="3">
    <source>
        <dbReference type="Proteomes" id="UP000618460"/>
    </source>
</evidence>
<dbReference type="RefSeq" id="WP_117153591.1">
    <property type="nucleotide sequence ID" value="NZ_BMLG01000004.1"/>
</dbReference>
<name>A0A917WSS2_9BACI</name>